<dbReference type="GO" id="GO:0055085">
    <property type="term" value="P:transmembrane transport"/>
    <property type="evidence" value="ECO:0007669"/>
    <property type="project" value="InterPro"/>
</dbReference>
<keyword evidence="4" id="KW-1185">Reference proteome</keyword>
<feature type="signal peptide" evidence="2">
    <location>
        <begin position="1"/>
        <end position="25"/>
    </location>
</feature>
<dbReference type="Pfam" id="PF03480">
    <property type="entry name" value="DctP"/>
    <property type="match status" value="1"/>
</dbReference>
<dbReference type="EMBL" id="NPEX01000086">
    <property type="protein sequence ID" value="RAI43484.1"/>
    <property type="molecule type" value="Genomic_DNA"/>
</dbReference>
<feature type="chain" id="PRO_5016285596" evidence="2">
    <location>
        <begin position="26"/>
        <end position="326"/>
    </location>
</feature>
<reference evidence="3 4" key="1">
    <citation type="submission" date="2017-07" db="EMBL/GenBank/DDBJ databases">
        <title>Draft Genome Sequences of Select Purple Nonsulfur Bacteria.</title>
        <authorList>
            <person name="Lasarre B."/>
            <person name="Mckinlay J.B."/>
        </authorList>
    </citation>
    <scope>NUCLEOTIDE SEQUENCE [LARGE SCALE GENOMIC DNA]</scope>
    <source>
        <strain evidence="3 4">DSM 5909</strain>
    </source>
</reference>
<dbReference type="AlphaFoldDB" id="A0A327KZJ4"/>
<dbReference type="RefSeq" id="WP_111419659.1">
    <property type="nucleotide sequence ID" value="NZ_NPEX01000086.1"/>
</dbReference>
<evidence type="ECO:0000256" key="1">
    <source>
        <dbReference type="ARBA" id="ARBA00022729"/>
    </source>
</evidence>
<dbReference type="GO" id="GO:0030288">
    <property type="term" value="C:outer membrane-bounded periplasmic space"/>
    <property type="evidence" value="ECO:0007669"/>
    <property type="project" value="InterPro"/>
</dbReference>
<gene>
    <name evidence="3" type="ORF">CH341_14070</name>
</gene>
<protein>
    <submittedName>
        <fullName evidence="3">C4-dicarboxylate ABC transporter</fullName>
    </submittedName>
</protein>
<dbReference type="Proteomes" id="UP000249130">
    <property type="component" value="Unassembled WGS sequence"/>
</dbReference>
<accession>A0A327KZJ4</accession>
<dbReference type="InterPro" id="IPR004682">
    <property type="entry name" value="TRAP_DctP"/>
</dbReference>
<dbReference type="PANTHER" id="PTHR33376:SF2">
    <property type="entry name" value="DICARBOXYLATE-BINDING PERIPLASMIC PROTEIN"/>
    <property type="match status" value="1"/>
</dbReference>
<organism evidence="3 4">
    <name type="scientific">Rhodoplanes roseus</name>
    <dbReference type="NCBI Taxonomy" id="29409"/>
    <lineage>
        <taxon>Bacteria</taxon>
        <taxon>Pseudomonadati</taxon>
        <taxon>Pseudomonadota</taxon>
        <taxon>Alphaproteobacteria</taxon>
        <taxon>Hyphomicrobiales</taxon>
        <taxon>Nitrobacteraceae</taxon>
        <taxon>Rhodoplanes</taxon>
    </lineage>
</organism>
<dbReference type="CDD" id="cd13671">
    <property type="entry name" value="PBP2_TRAP_SBP_like_3"/>
    <property type="match status" value="1"/>
</dbReference>
<proteinExistence type="predicted"/>
<dbReference type="OrthoDB" id="8016675at2"/>
<keyword evidence="1 2" id="KW-0732">Signal</keyword>
<dbReference type="PIRSF" id="PIRSF006470">
    <property type="entry name" value="DctB"/>
    <property type="match status" value="1"/>
</dbReference>
<evidence type="ECO:0000313" key="3">
    <source>
        <dbReference type="EMBL" id="RAI43484.1"/>
    </source>
</evidence>
<dbReference type="Gene3D" id="3.40.190.170">
    <property type="entry name" value="Bacterial extracellular solute-binding protein, family 7"/>
    <property type="match status" value="1"/>
</dbReference>
<evidence type="ECO:0000256" key="2">
    <source>
        <dbReference type="SAM" id="SignalP"/>
    </source>
</evidence>
<comment type="caution">
    <text evidence="3">The sequence shown here is derived from an EMBL/GenBank/DDBJ whole genome shotgun (WGS) entry which is preliminary data.</text>
</comment>
<dbReference type="InterPro" id="IPR018389">
    <property type="entry name" value="DctP_fam"/>
</dbReference>
<sequence length="326" mass="35876">MSAAWTARVFGLVLAAFALATAASAREFRAADNQVAEYPTVQALAYMGRLIEERTGGRHRIRVFHSRQLGDENDTVDQIRAGAIDINRVNAVTVAAFVPTTKVLSLPFLFRSTDHLHAVLDGPIGEEILASFTQGGFVGLAFYDSGARSLYTRQQPIRKLADLAGLRIRVQPSSLMADVVAALGATPIQLPYSQVETGLTTALVDGAENNWPSYVTTGHYKVAPYYTLTEHTMTPEVLLMSLSAWNALSDDDKAIFRTAARESSRFMRAQWSTLEERSREQARAAGNTIITDIDRKPFQEAMAPLYARLDGDPVLSRLVERIRATE</sequence>
<dbReference type="PANTHER" id="PTHR33376">
    <property type="match status" value="1"/>
</dbReference>
<dbReference type="GO" id="GO:0030246">
    <property type="term" value="F:carbohydrate binding"/>
    <property type="evidence" value="ECO:0007669"/>
    <property type="project" value="TreeGrafter"/>
</dbReference>
<evidence type="ECO:0000313" key="4">
    <source>
        <dbReference type="Proteomes" id="UP000249130"/>
    </source>
</evidence>
<dbReference type="NCBIfam" id="TIGR00787">
    <property type="entry name" value="dctP"/>
    <property type="match status" value="1"/>
</dbReference>
<name>A0A327KZJ4_9BRAD</name>
<dbReference type="InterPro" id="IPR038404">
    <property type="entry name" value="TRAP_DctP_sf"/>
</dbReference>
<dbReference type="NCBIfam" id="NF037995">
    <property type="entry name" value="TRAP_S1"/>
    <property type="match status" value="1"/>
</dbReference>